<sequence length="556" mass="61846">MQTTQYHVQESPAQLEYLTELYEQTYVEEPEEAEKLSHIAAPETLKTEKSVSRTSQAEDVMEEANVPTEPVESEESMEIVLEPMLEAYEPDQCEDFYYISRGWGIYLTVMAAFPLSILLDAAAREKSVVRCSTNFYRLYHTSEQSPKSDCTVQIPKTAEFARVGTVLVFARKHVTADKESPDPDDSPQEYMLSDDMKTSWSVNWHQKERDRWSLINTGIVNKCSRVIFKTRMFTVFVLVQLTTGNERSEREDDDVESSEEEEDTQAAGEEEDEEHAEKVTVDEAGDEGDYQTHENGDGAKKKGRKAKLAKSSTANFLTLDDTLCLRDDDEEEEEEDEGLYAENENEGEDKEEVKAAVEGAEGPEGAAEGGEDMGEPDAPAPSPMVNKDEAGANNNARSWSPIVTNTGNKNSNNNRQEDGVKNRNNNENPGSDEDADESNLAPEERTIVVGVSPAPASYANLVMPQMVFRSKSHRTSAQEEEDTEEKDRSFSEAKGSIFLEPPAQIGQAESSTGQDTGKKSLVGEEEEEESDEELPVVESKRLSIAVMKDGTGSEQL</sequence>
<feature type="compositionally biased region" description="Polar residues" evidence="1">
    <location>
        <begin position="392"/>
        <end position="404"/>
    </location>
</feature>
<dbReference type="Proteomes" id="UP000735302">
    <property type="component" value="Unassembled WGS sequence"/>
</dbReference>
<feature type="compositionally biased region" description="Low complexity" evidence="1">
    <location>
        <begin position="405"/>
        <end position="414"/>
    </location>
</feature>
<gene>
    <name evidence="2" type="ORF">PoB_003379100</name>
</gene>
<keyword evidence="3" id="KW-1185">Reference proteome</keyword>
<dbReference type="AlphaFoldDB" id="A0AAV4A7T8"/>
<feature type="compositionally biased region" description="Acidic residues" evidence="1">
    <location>
        <begin position="327"/>
        <end position="350"/>
    </location>
</feature>
<reference evidence="2 3" key="1">
    <citation type="journal article" date="2021" name="Elife">
        <title>Chloroplast acquisition without the gene transfer in kleptoplastic sea slugs, Plakobranchus ocellatus.</title>
        <authorList>
            <person name="Maeda T."/>
            <person name="Takahashi S."/>
            <person name="Yoshida T."/>
            <person name="Shimamura S."/>
            <person name="Takaki Y."/>
            <person name="Nagai Y."/>
            <person name="Toyoda A."/>
            <person name="Suzuki Y."/>
            <person name="Arimoto A."/>
            <person name="Ishii H."/>
            <person name="Satoh N."/>
            <person name="Nishiyama T."/>
            <person name="Hasebe M."/>
            <person name="Maruyama T."/>
            <person name="Minagawa J."/>
            <person name="Obokata J."/>
            <person name="Shigenobu S."/>
        </authorList>
    </citation>
    <scope>NUCLEOTIDE SEQUENCE [LARGE SCALE GENOMIC DNA]</scope>
</reference>
<evidence type="ECO:0000256" key="1">
    <source>
        <dbReference type="SAM" id="MobiDB-lite"/>
    </source>
</evidence>
<feature type="compositionally biased region" description="Acidic residues" evidence="1">
    <location>
        <begin position="251"/>
        <end position="274"/>
    </location>
</feature>
<evidence type="ECO:0000313" key="3">
    <source>
        <dbReference type="Proteomes" id="UP000735302"/>
    </source>
</evidence>
<evidence type="ECO:0000313" key="2">
    <source>
        <dbReference type="EMBL" id="GFO07286.1"/>
    </source>
</evidence>
<feature type="region of interest" description="Disordered" evidence="1">
    <location>
        <begin position="47"/>
        <end position="75"/>
    </location>
</feature>
<feature type="compositionally biased region" description="Low complexity" evidence="1">
    <location>
        <begin position="356"/>
        <end position="366"/>
    </location>
</feature>
<organism evidence="2 3">
    <name type="scientific">Plakobranchus ocellatus</name>
    <dbReference type="NCBI Taxonomy" id="259542"/>
    <lineage>
        <taxon>Eukaryota</taxon>
        <taxon>Metazoa</taxon>
        <taxon>Spiralia</taxon>
        <taxon>Lophotrochozoa</taxon>
        <taxon>Mollusca</taxon>
        <taxon>Gastropoda</taxon>
        <taxon>Heterobranchia</taxon>
        <taxon>Euthyneura</taxon>
        <taxon>Panpulmonata</taxon>
        <taxon>Sacoglossa</taxon>
        <taxon>Placobranchoidea</taxon>
        <taxon>Plakobranchidae</taxon>
        <taxon>Plakobranchus</taxon>
    </lineage>
</organism>
<accession>A0AAV4A7T8</accession>
<protein>
    <submittedName>
        <fullName evidence="2">Uncharacterized protein</fullName>
    </submittedName>
</protein>
<feature type="compositionally biased region" description="Acidic residues" evidence="1">
    <location>
        <begin position="523"/>
        <end position="535"/>
    </location>
</feature>
<name>A0AAV4A7T8_9GAST</name>
<feature type="region of interest" description="Disordered" evidence="1">
    <location>
        <begin position="245"/>
        <end position="448"/>
    </location>
</feature>
<feature type="region of interest" description="Disordered" evidence="1">
    <location>
        <begin position="470"/>
        <end position="556"/>
    </location>
</feature>
<comment type="caution">
    <text evidence="2">The sequence shown here is derived from an EMBL/GenBank/DDBJ whole genome shotgun (WGS) entry which is preliminary data.</text>
</comment>
<feature type="compositionally biased region" description="Basic and acidic residues" evidence="1">
    <location>
        <begin position="290"/>
        <end position="300"/>
    </location>
</feature>
<proteinExistence type="predicted"/>
<dbReference type="EMBL" id="BLXT01003854">
    <property type="protein sequence ID" value="GFO07286.1"/>
    <property type="molecule type" value="Genomic_DNA"/>
</dbReference>